<feature type="transmembrane region" description="Helical" evidence="1">
    <location>
        <begin position="100"/>
        <end position="116"/>
    </location>
</feature>
<feature type="transmembrane region" description="Helical" evidence="1">
    <location>
        <begin position="161"/>
        <end position="182"/>
    </location>
</feature>
<keyword evidence="1" id="KW-0472">Membrane</keyword>
<protein>
    <recommendedName>
        <fullName evidence="2">DUF6534 domain-containing protein</fullName>
    </recommendedName>
</protein>
<accession>A0AAD7CZU5</accession>
<organism evidence="3 4">
    <name type="scientific">Mycena rosella</name>
    <name type="common">Pink bonnet</name>
    <name type="synonym">Agaricus rosellus</name>
    <dbReference type="NCBI Taxonomy" id="1033263"/>
    <lineage>
        <taxon>Eukaryota</taxon>
        <taxon>Fungi</taxon>
        <taxon>Dikarya</taxon>
        <taxon>Basidiomycota</taxon>
        <taxon>Agaricomycotina</taxon>
        <taxon>Agaricomycetes</taxon>
        <taxon>Agaricomycetidae</taxon>
        <taxon>Agaricales</taxon>
        <taxon>Marasmiineae</taxon>
        <taxon>Mycenaceae</taxon>
        <taxon>Mycena</taxon>
    </lineage>
</organism>
<dbReference type="InterPro" id="IPR045339">
    <property type="entry name" value="DUF6534"/>
</dbReference>
<name>A0AAD7CZU5_MYCRO</name>
<evidence type="ECO:0000256" key="1">
    <source>
        <dbReference type="SAM" id="Phobius"/>
    </source>
</evidence>
<evidence type="ECO:0000313" key="3">
    <source>
        <dbReference type="EMBL" id="KAJ7671906.1"/>
    </source>
</evidence>
<dbReference type="PANTHER" id="PTHR40465:SF1">
    <property type="entry name" value="DUF6534 DOMAIN-CONTAINING PROTEIN"/>
    <property type="match status" value="1"/>
</dbReference>
<dbReference type="AlphaFoldDB" id="A0AAD7CZU5"/>
<reference evidence="3" key="1">
    <citation type="submission" date="2023-03" db="EMBL/GenBank/DDBJ databases">
        <title>Massive genome expansion in bonnet fungi (Mycena s.s.) driven by repeated elements and novel gene families across ecological guilds.</title>
        <authorList>
            <consortium name="Lawrence Berkeley National Laboratory"/>
            <person name="Harder C.B."/>
            <person name="Miyauchi S."/>
            <person name="Viragh M."/>
            <person name="Kuo A."/>
            <person name="Thoen E."/>
            <person name="Andreopoulos B."/>
            <person name="Lu D."/>
            <person name="Skrede I."/>
            <person name="Drula E."/>
            <person name="Henrissat B."/>
            <person name="Morin E."/>
            <person name="Kohler A."/>
            <person name="Barry K."/>
            <person name="LaButti K."/>
            <person name="Morin E."/>
            <person name="Salamov A."/>
            <person name="Lipzen A."/>
            <person name="Mereny Z."/>
            <person name="Hegedus B."/>
            <person name="Baldrian P."/>
            <person name="Stursova M."/>
            <person name="Weitz H."/>
            <person name="Taylor A."/>
            <person name="Grigoriev I.V."/>
            <person name="Nagy L.G."/>
            <person name="Martin F."/>
            <person name="Kauserud H."/>
        </authorList>
    </citation>
    <scope>NUCLEOTIDE SEQUENCE</scope>
    <source>
        <strain evidence="3">CBHHK067</strain>
    </source>
</reference>
<keyword evidence="4" id="KW-1185">Reference proteome</keyword>
<feature type="domain" description="DUF6534" evidence="2">
    <location>
        <begin position="166"/>
        <end position="255"/>
    </location>
</feature>
<dbReference type="Proteomes" id="UP001221757">
    <property type="component" value="Unassembled WGS sequence"/>
</dbReference>
<dbReference type="EMBL" id="JARKIE010000170">
    <property type="protein sequence ID" value="KAJ7671906.1"/>
    <property type="molecule type" value="Genomic_DNA"/>
</dbReference>
<evidence type="ECO:0000259" key="2">
    <source>
        <dbReference type="Pfam" id="PF20152"/>
    </source>
</evidence>
<feature type="transmembrane region" description="Helical" evidence="1">
    <location>
        <begin position="203"/>
        <end position="225"/>
    </location>
</feature>
<proteinExistence type="predicted"/>
<comment type="caution">
    <text evidence="3">The sequence shown here is derived from an EMBL/GenBank/DDBJ whole genome shotgun (WGS) entry which is preliminary data.</text>
</comment>
<keyword evidence="1" id="KW-0812">Transmembrane</keyword>
<feature type="transmembrane region" description="Helical" evidence="1">
    <location>
        <begin position="68"/>
        <end position="88"/>
    </location>
</feature>
<sequence length="392" mass="43506">MEANRPAPTPDEIASTAGPFVSGIIRGLVITISALETAQLILSTSEAWYYLIKTWGNFSGFFVVPREAALLVLLCGISSMIVQAFYVWRIWFLSYSYDIWLLRIVAVVAEGVHIPPQGFPFVQHPSQVSLMQGFSSIGGSVLVLANPTMTEVARCHGFFEAWLIGSFVTDTLISLCMLWILFKARHNTPRQSSKHMLNQLIINTVKTGCATTIVAAVTLALFSGLPHTTYNAATSNFLQKLYSISLLTNLNARQRINSGAEVSLELNLSDVIIQTFTDAASGTTTSYTEQPVTRVTPSRSLRAISVRFLIIFRMDENSRNPEELWIWHSEDFRIEFADRSTSLTMVLSVHGSMSNEFQTQPLQGSSESELYVRRSTDELSRAMGLNEGGEIL</sequence>
<gene>
    <name evidence="3" type="ORF">B0H17DRAFT_1244460</name>
</gene>
<keyword evidence="1" id="KW-1133">Transmembrane helix</keyword>
<evidence type="ECO:0000313" key="4">
    <source>
        <dbReference type="Proteomes" id="UP001221757"/>
    </source>
</evidence>
<dbReference type="PANTHER" id="PTHR40465">
    <property type="entry name" value="CHROMOSOME 1, WHOLE GENOME SHOTGUN SEQUENCE"/>
    <property type="match status" value="1"/>
</dbReference>
<dbReference type="Pfam" id="PF20152">
    <property type="entry name" value="DUF6534"/>
    <property type="match status" value="1"/>
</dbReference>